<protein>
    <recommendedName>
        <fullName evidence="1">C2H2-type domain-containing protein</fullName>
    </recommendedName>
</protein>
<proteinExistence type="predicted"/>
<keyword evidence="4" id="KW-1185">Reference proteome</keyword>
<sequence>MPCDTTILTPTAAGAYVISDINGSAEAPPKTNDGKTPKRRIARLKPDKSKVRYKKQRRRCSLCMKFLPLEDLDDHVKNHSLTCDRCGKECFHHNQYRLHLKLHMQMDKKGSSRHCRQCGKRFESQRKLQEHFCMADVEVICNDINFDESSDIECGTTDNLTNPSNISAKRLLSKDSTNSEEAETSEAVIEIVDSDDGETTKRCVKCNRMMERTDLVKGQRTLCHSCLNSSSNSLSNSDDCEDALVIDENF</sequence>
<evidence type="ECO:0000259" key="1">
    <source>
        <dbReference type="PROSITE" id="PS00028"/>
    </source>
</evidence>
<evidence type="ECO:0000313" key="2">
    <source>
        <dbReference type="EMBL" id="KAK9736199.1"/>
    </source>
</evidence>
<gene>
    <name evidence="2" type="ORF">QE152_g12712</name>
    <name evidence="3" type="ORF">QE152_g12713</name>
</gene>
<dbReference type="AlphaFoldDB" id="A0AAW1LQT4"/>
<dbReference type="SMART" id="SM00355">
    <property type="entry name" value="ZnF_C2H2"/>
    <property type="match status" value="3"/>
</dbReference>
<dbReference type="EMBL" id="JASPKY010000117">
    <property type="protein sequence ID" value="KAK9736200.1"/>
    <property type="molecule type" value="Genomic_DNA"/>
</dbReference>
<dbReference type="EMBL" id="JASPKY010000117">
    <property type="protein sequence ID" value="KAK9736199.1"/>
    <property type="molecule type" value="Genomic_DNA"/>
</dbReference>
<dbReference type="InterPro" id="IPR013087">
    <property type="entry name" value="Znf_C2H2_type"/>
</dbReference>
<comment type="caution">
    <text evidence="2">The sequence shown here is derived from an EMBL/GenBank/DDBJ whole genome shotgun (WGS) entry which is preliminary data.</text>
</comment>
<dbReference type="PROSITE" id="PS00028">
    <property type="entry name" value="ZINC_FINGER_C2H2_1"/>
    <property type="match status" value="1"/>
</dbReference>
<feature type="domain" description="C2H2-type" evidence="1">
    <location>
        <begin position="83"/>
        <end position="103"/>
    </location>
</feature>
<organism evidence="2 4">
    <name type="scientific">Popillia japonica</name>
    <name type="common">Japanese beetle</name>
    <dbReference type="NCBI Taxonomy" id="7064"/>
    <lineage>
        <taxon>Eukaryota</taxon>
        <taxon>Metazoa</taxon>
        <taxon>Ecdysozoa</taxon>
        <taxon>Arthropoda</taxon>
        <taxon>Hexapoda</taxon>
        <taxon>Insecta</taxon>
        <taxon>Pterygota</taxon>
        <taxon>Neoptera</taxon>
        <taxon>Endopterygota</taxon>
        <taxon>Coleoptera</taxon>
        <taxon>Polyphaga</taxon>
        <taxon>Scarabaeiformia</taxon>
        <taxon>Scarabaeidae</taxon>
        <taxon>Rutelinae</taxon>
        <taxon>Popillia</taxon>
    </lineage>
</organism>
<name>A0AAW1LQT4_POPJA</name>
<accession>A0AAW1LQT4</accession>
<evidence type="ECO:0000313" key="4">
    <source>
        <dbReference type="Proteomes" id="UP001458880"/>
    </source>
</evidence>
<dbReference type="Proteomes" id="UP001458880">
    <property type="component" value="Unassembled WGS sequence"/>
</dbReference>
<reference evidence="2" key="1">
    <citation type="submission" date="2023-05" db="EMBL/GenBank/DDBJ databases">
        <authorList>
            <person name="Nardi F."/>
            <person name="Carapelli A."/>
            <person name="Cucini C."/>
        </authorList>
    </citation>
    <scope>NUCLEOTIDE SEQUENCE</scope>
    <source>
        <strain evidence="2">DMR45628</strain>
        <tissue evidence="2">Testes</tissue>
    </source>
</reference>
<evidence type="ECO:0000313" key="3">
    <source>
        <dbReference type="EMBL" id="KAK9736200.1"/>
    </source>
</evidence>
<reference evidence="2 4" key="2">
    <citation type="journal article" date="2024" name="BMC Genomics">
        <title>De novo assembly and annotation of Popillia japonica's genome with initial clues to its potential as an invasive pest.</title>
        <authorList>
            <person name="Cucini C."/>
            <person name="Boschi S."/>
            <person name="Funari R."/>
            <person name="Cardaioli E."/>
            <person name="Iannotti N."/>
            <person name="Marturano G."/>
            <person name="Paoli F."/>
            <person name="Bruttini M."/>
            <person name="Carapelli A."/>
            <person name="Frati F."/>
            <person name="Nardi F."/>
        </authorList>
    </citation>
    <scope>NUCLEOTIDE SEQUENCE [LARGE SCALE GENOMIC DNA]</scope>
    <source>
        <strain evidence="2">DMR45628</strain>
    </source>
</reference>